<organism evidence="2">
    <name type="scientific">Oryza brachyantha</name>
    <name type="common">malo sina</name>
    <dbReference type="NCBI Taxonomy" id="4533"/>
    <lineage>
        <taxon>Eukaryota</taxon>
        <taxon>Viridiplantae</taxon>
        <taxon>Streptophyta</taxon>
        <taxon>Embryophyta</taxon>
        <taxon>Tracheophyta</taxon>
        <taxon>Spermatophyta</taxon>
        <taxon>Magnoliopsida</taxon>
        <taxon>Liliopsida</taxon>
        <taxon>Poales</taxon>
        <taxon>Poaceae</taxon>
        <taxon>BOP clade</taxon>
        <taxon>Oryzoideae</taxon>
        <taxon>Oryzeae</taxon>
        <taxon>Oryzinae</taxon>
        <taxon>Oryza</taxon>
    </lineage>
</organism>
<name>J3LEU1_ORYBR</name>
<keyword evidence="3" id="KW-1185">Reference proteome</keyword>
<proteinExistence type="predicted"/>
<dbReference type="Gramene" id="OB02G31580.1">
    <property type="protein sequence ID" value="OB02G31580.1"/>
    <property type="gene ID" value="OB02G31580"/>
</dbReference>
<keyword evidence="1" id="KW-0732">Signal</keyword>
<feature type="chain" id="PRO_5003773786" description="Secreted protein" evidence="1">
    <location>
        <begin position="30"/>
        <end position="69"/>
    </location>
</feature>
<accession>J3LEU1</accession>
<dbReference type="EnsemblPlants" id="OB02G31580.1">
    <property type="protein sequence ID" value="OB02G31580.1"/>
    <property type="gene ID" value="OB02G31580"/>
</dbReference>
<feature type="signal peptide" evidence="1">
    <location>
        <begin position="1"/>
        <end position="29"/>
    </location>
</feature>
<evidence type="ECO:0008006" key="4">
    <source>
        <dbReference type="Google" id="ProtNLM"/>
    </source>
</evidence>
<protein>
    <recommendedName>
        <fullName evidence="4">Secreted protein</fullName>
    </recommendedName>
</protein>
<evidence type="ECO:0000313" key="2">
    <source>
        <dbReference type="EnsemblPlants" id="OB02G31580.1"/>
    </source>
</evidence>
<evidence type="ECO:0000256" key="1">
    <source>
        <dbReference type="SAM" id="SignalP"/>
    </source>
</evidence>
<evidence type="ECO:0000313" key="3">
    <source>
        <dbReference type="Proteomes" id="UP000006038"/>
    </source>
</evidence>
<sequence>MRSVVEVPKAILFLCSSVINVLLCDIARTRRTCIKCDLLEYCTISTAEDLNSTCMCCRGSELNIYVLNT</sequence>
<dbReference type="Proteomes" id="UP000006038">
    <property type="component" value="Unassembled WGS sequence"/>
</dbReference>
<reference evidence="2" key="1">
    <citation type="submission" date="2013-04" db="UniProtKB">
        <authorList>
            <consortium name="EnsemblPlants"/>
        </authorList>
    </citation>
    <scope>IDENTIFICATION</scope>
</reference>
<dbReference type="HOGENOM" id="CLU_2779895_0_0_1"/>
<dbReference type="AlphaFoldDB" id="J3LEU1"/>